<feature type="coiled-coil region" evidence="1">
    <location>
        <begin position="85"/>
        <end position="119"/>
    </location>
</feature>
<dbReference type="STRING" id="1423758.FC41_GL001049"/>
<dbReference type="Proteomes" id="UP000009320">
    <property type="component" value="Unassembled WGS sequence"/>
</dbReference>
<evidence type="ECO:0000313" key="3">
    <source>
        <dbReference type="EMBL" id="CCI81745.1"/>
    </source>
</evidence>
<sequence length="165" mass="18797">MAEEKQVQPETTEIKGTKWYVYYQSDPHGTTRSDRFHVITTPVPYDTIPWHTHAEKPPEKLTNPVWSDEVNFWVEDTLTGQDGQLAKISDAVEKLQESHEQAVEQTEQASQMMEQVQAQQMNSAKMMGQFSAGMLQMQQMLKNINDKLGAPTETKPADTKEEGNK</sequence>
<gene>
    <name evidence="3" type="ORF">BN55_00120</name>
</gene>
<evidence type="ECO:0000313" key="4">
    <source>
        <dbReference type="Proteomes" id="UP000009320"/>
    </source>
</evidence>
<feature type="region of interest" description="Disordered" evidence="2">
    <location>
        <begin position="146"/>
        <end position="165"/>
    </location>
</feature>
<accession>I7KH18</accession>
<evidence type="ECO:0000256" key="2">
    <source>
        <dbReference type="SAM" id="MobiDB-lite"/>
    </source>
</evidence>
<protein>
    <submittedName>
        <fullName evidence="3">Uncharacterized protein</fullName>
    </submittedName>
</protein>
<organism evidence="3 4">
    <name type="scientific">Lactobacillus hominis DSM 23910 = CRBIP 24.179</name>
    <dbReference type="NCBI Taxonomy" id="1423758"/>
    <lineage>
        <taxon>Bacteria</taxon>
        <taxon>Bacillati</taxon>
        <taxon>Bacillota</taxon>
        <taxon>Bacilli</taxon>
        <taxon>Lactobacillales</taxon>
        <taxon>Lactobacillaceae</taxon>
        <taxon>Lactobacillus</taxon>
    </lineage>
</organism>
<evidence type="ECO:0000256" key="1">
    <source>
        <dbReference type="SAM" id="Coils"/>
    </source>
</evidence>
<comment type="caution">
    <text evidence="3">The sequence shown here is derived from an EMBL/GenBank/DDBJ whole genome shotgun (WGS) entry which is preliminary data.</text>
</comment>
<dbReference type="OrthoDB" id="2329996at2"/>
<dbReference type="SUPFAM" id="SSF58104">
    <property type="entry name" value="Methyl-accepting chemotaxis protein (MCP) signaling domain"/>
    <property type="match status" value="1"/>
</dbReference>
<keyword evidence="4" id="KW-1185">Reference proteome</keyword>
<reference evidence="3 4" key="1">
    <citation type="submission" date="2012-06" db="EMBL/GenBank/DDBJ databases">
        <title>Draft Genome Sequence of Lactobacillus hominis Strain CRBIP 24.179T, isolated from human intestine.</title>
        <authorList>
            <person name="Cousin S."/>
            <person name="Ma L."/>
            <person name="Bizet C."/>
            <person name="Loux V."/>
            <person name="Bouchier C."/>
            <person name="Clermont D."/>
            <person name="Creno S."/>
        </authorList>
    </citation>
    <scope>NUCLEOTIDE SEQUENCE [LARGE SCALE GENOMIC DNA]</scope>
    <source>
        <strain evidence="4">CRBIP 24.179T</strain>
    </source>
</reference>
<dbReference type="GeneID" id="82846984"/>
<dbReference type="eggNOG" id="ENOG5030ATQ">
    <property type="taxonomic scope" value="Bacteria"/>
</dbReference>
<proteinExistence type="predicted"/>
<dbReference type="RefSeq" id="WP_008470617.1">
    <property type="nucleotide sequence ID" value="NZ_AYZP01000002.1"/>
</dbReference>
<feature type="compositionally biased region" description="Basic and acidic residues" evidence="2">
    <location>
        <begin position="155"/>
        <end position="165"/>
    </location>
</feature>
<dbReference type="EMBL" id="CAKE01000009">
    <property type="protein sequence ID" value="CCI81745.1"/>
    <property type="molecule type" value="Genomic_DNA"/>
</dbReference>
<keyword evidence="1" id="KW-0175">Coiled coil</keyword>
<dbReference type="AlphaFoldDB" id="I7KH18"/>
<name>I7KH18_9LACO</name>